<gene>
    <name evidence="6" type="ORF">PSYICH_LOCUS10710</name>
</gene>
<dbReference type="Gene3D" id="3.40.50.1820">
    <property type="entry name" value="alpha/beta hydrolase"/>
    <property type="match status" value="1"/>
</dbReference>
<dbReference type="EMBL" id="OV651816">
    <property type="protein sequence ID" value="CAH1110140.1"/>
    <property type="molecule type" value="Genomic_DNA"/>
</dbReference>
<sequence>MDSPVVTIDDGQLKGTQKTNLDGENFHAFLGIPFGKPPVGRMRFKAPKPAEPWTGIKDASKEGNICVQRNSITQALEGTEDCLNLHVYTKTLPFEEAKLKPVMVWIYGGAFRQGSNSPQMYGPEYLLTEDIVLVVPNYRVGFLGFLHLTDTSLDVPGNAGLKDQQLALKWVQKNIKNFNGDPNNVTIFGESAGSMSAHELLVSASSKGLFHKAILQSGAVLNPWNLCKDSSLKFAKSVQADTETEAQALDRLQRLCCKVLHRHQEKFLLTDAGSGAIGPIIEKPNETAIITSHPAELIASGQYNKVPILMGYCDREGLLVEFYKRLMIKAGIEPPAKYSQIDVDNFIHPDLQLAEDDPKRLIIKKKLTELYLQPPNVDDKFLLPSDYNFIAGIIGAAKLHAKTSSEPVYLYRMSLDAGCNMFKKIGKIEEKGVAHADDLGYLFSSEQAAPLLYRGVIERRAIRRFVKLWTNFARTGNPTPKGNDLNIEWKTCRYKDSSLLGYWRGAYFAY</sequence>
<dbReference type="InterPro" id="IPR029058">
    <property type="entry name" value="AB_hydrolase_fold"/>
</dbReference>
<comment type="similarity">
    <text evidence="1">Belongs to the type-B carboxylesterase/lipase family.</text>
</comment>
<dbReference type="SUPFAM" id="SSF53474">
    <property type="entry name" value="alpha/beta-Hydrolases"/>
    <property type="match status" value="1"/>
</dbReference>
<evidence type="ECO:0000256" key="3">
    <source>
        <dbReference type="ARBA" id="ARBA00022801"/>
    </source>
</evidence>
<keyword evidence="4" id="KW-0325">Glycoprotein</keyword>
<dbReference type="GO" id="GO:0052689">
    <property type="term" value="F:carboxylic ester hydrolase activity"/>
    <property type="evidence" value="ECO:0007669"/>
    <property type="project" value="UniProtKB-KW"/>
</dbReference>
<evidence type="ECO:0000256" key="4">
    <source>
        <dbReference type="ARBA" id="ARBA00023180"/>
    </source>
</evidence>
<evidence type="ECO:0000313" key="6">
    <source>
        <dbReference type="EMBL" id="CAH1110140.1"/>
    </source>
</evidence>
<accession>A0A9P0D2I1</accession>
<protein>
    <recommendedName>
        <fullName evidence="5">Carboxylesterase type B domain-containing protein</fullName>
    </recommendedName>
</protein>
<dbReference type="PANTHER" id="PTHR43142:SF1">
    <property type="entry name" value="CARBOXYLIC ESTER HYDROLASE"/>
    <property type="match status" value="1"/>
</dbReference>
<keyword evidence="2" id="KW-0719">Serine esterase</keyword>
<organism evidence="6 7">
    <name type="scientific">Psylliodes chrysocephalus</name>
    <dbReference type="NCBI Taxonomy" id="3402493"/>
    <lineage>
        <taxon>Eukaryota</taxon>
        <taxon>Metazoa</taxon>
        <taxon>Ecdysozoa</taxon>
        <taxon>Arthropoda</taxon>
        <taxon>Hexapoda</taxon>
        <taxon>Insecta</taxon>
        <taxon>Pterygota</taxon>
        <taxon>Neoptera</taxon>
        <taxon>Endopterygota</taxon>
        <taxon>Coleoptera</taxon>
        <taxon>Polyphaga</taxon>
        <taxon>Cucujiformia</taxon>
        <taxon>Chrysomeloidea</taxon>
        <taxon>Chrysomelidae</taxon>
        <taxon>Galerucinae</taxon>
        <taxon>Alticini</taxon>
        <taxon>Psylliodes</taxon>
    </lineage>
</organism>
<proteinExistence type="inferred from homology"/>
<feature type="domain" description="Carboxylesterase type B" evidence="5">
    <location>
        <begin position="2"/>
        <end position="497"/>
    </location>
</feature>
<reference evidence="6" key="1">
    <citation type="submission" date="2022-01" db="EMBL/GenBank/DDBJ databases">
        <authorList>
            <person name="King R."/>
        </authorList>
    </citation>
    <scope>NUCLEOTIDE SEQUENCE</scope>
</reference>
<keyword evidence="7" id="KW-1185">Reference proteome</keyword>
<dbReference type="OrthoDB" id="19653at2759"/>
<evidence type="ECO:0000259" key="5">
    <source>
        <dbReference type="Pfam" id="PF00135"/>
    </source>
</evidence>
<dbReference type="InterPro" id="IPR002018">
    <property type="entry name" value="CarbesteraseB"/>
</dbReference>
<dbReference type="AlphaFoldDB" id="A0A9P0D2I1"/>
<dbReference type="PANTHER" id="PTHR43142">
    <property type="entry name" value="CARBOXYLIC ESTER HYDROLASE"/>
    <property type="match status" value="1"/>
</dbReference>
<evidence type="ECO:0000256" key="1">
    <source>
        <dbReference type="ARBA" id="ARBA00005964"/>
    </source>
</evidence>
<evidence type="ECO:0000256" key="2">
    <source>
        <dbReference type="ARBA" id="ARBA00022487"/>
    </source>
</evidence>
<dbReference type="Proteomes" id="UP001153636">
    <property type="component" value="Chromosome 4"/>
</dbReference>
<keyword evidence="3" id="KW-0378">Hydrolase</keyword>
<dbReference type="Pfam" id="PF00135">
    <property type="entry name" value="COesterase"/>
    <property type="match status" value="1"/>
</dbReference>
<name>A0A9P0D2I1_9CUCU</name>
<evidence type="ECO:0000313" key="7">
    <source>
        <dbReference type="Proteomes" id="UP001153636"/>
    </source>
</evidence>